<accession>A0A4Y2PC05</accession>
<protein>
    <submittedName>
        <fullName evidence="2">Uncharacterized protein</fullName>
    </submittedName>
</protein>
<reference evidence="2 3" key="1">
    <citation type="journal article" date="2019" name="Sci. Rep.">
        <title>Orb-weaving spider Araneus ventricosus genome elucidates the spidroin gene catalogue.</title>
        <authorList>
            <person name="Kono N."/>
            <person name="Nakamura H."/>
            <person name="Ohtoshi R."/>
            <person name="Moran D.A.P."/>
            <person name="Shinohara A."/>
            <person name="Yoshida Y."/>
            <person name="Fujiwara M."/>
            <person name="Mori M."/>
            <person name="Tomita M."/>
            <person name="Arakawa K."/>
        </authorList>
    </citation>
    <scope>NUCLEOTIDE SEQUENCE [LARGE SCALE GENOMIC DNA]</scope>
</reference>
<sequence>MEILEQGKEKNKRQGRKLMENSIAAGKTWISDKPSSRPSCTDSLGGILSKGASNDLNRLGPRDEVTFIGNLLSGGDRRAAVEG</sequence>
<evidence type="ECO:0000313" key="2">
    <source>
        <dbReference type="EMBL" id="GBN48751.1"/>
    </source>
</evidence>
<evidence type="ECO:0000313" key="3">
    <source>
        <dbReference type="Proteomes" id="UP000499080"/>
    </source>
</evidence>
<keyword evidence="3" id="KW-1185">Reference proteome</keyword>
<dbReference type="EMBL" id="BGPR01010926">
    <property type="protein sequence ID" value="GBN48751.1"/>
    <property type="molecule type" value="Genomic_DNA"/>
</dbReference>
<dbReference type="AlphaFoldDB" id="A0A4Y2PC05"/>
<evidence type="ECO:0000256" key="1">
    <source>
        <dbReference type="SAM" id="MobiDB-lite"/>
    </source>
</evidence>
<comment type="caution">
    <text evidence="2">The sequence shown here is derived from an EMBL/GenBank/DDBJ whole genome shotgun (WGS) entry which is preliminary data.</text>
</comment>
<dbReference type="Proteomes" id="UP000499080">
    <property type="component" value="Unassembled WGS sequence"/>
</dbReference>
<organism evidence="2 3">
    <name type="scientific">Araneus ventricosus</name>
    <name type="common">Orbweaver spider</name>
    <name type="synonym">Epeira ventricosa</name>
    <dbReference type="NCBI Taxonomy" id="182803"/>
    <lineage>
        <taxon>Eukaryota</taxon>
        <taxon>Metazoa</taxon>
        <taxon>Ecdysozoa</taxon>
        <taxon>Arthropoda</taxon>
        <taxon>Chelicerata</taxon>
        <taxon>Arachnida</taxon>
        <taxon>Araneae</taxon>
        <taxon>Araneomorphae</taxon>
        <taxon>Entelegynae</taxon>
        <taxon>Araneoidea</taxon>
        <taxon>Araneidae</taxon>
        <taxon>Araneus</taxon>
    </lineage>
</organism>
<name>A0A4Y2PC05_ARAVE</name>
<proteinExistence type="predicted"/>
<feature type="region of interest" description="Disordered" evidence="1">
    <location>
        <begin position="1"/>
        <end position="20"/>
    </location>
</feature>
<gene>
    <name evidence="2" type="ORF">AVEN_254232_1</name>
</gene>